<accession>B3JQ74</accession>
<evidence type="ECO:0000313" key="2">
    <source>
        <dbReference type="Proteomes" id="UP000003146"/>
    </source>
</evidence>
<sequence length="42" mass="4973">MVACELPRTTAAKRKKQVFFSSYKDKEKLIGRQIWLPKYSLL</sequence>
<evidence type="ECO:0000313" key="1">
    <source>
        <dbReference type="EMBL" id="EDU98852.1"/>
    </source>
</evidence>
<gene>
    <name evidence="1" type="ORF">BACCOP_04158</name>
</gene>
<proteinExistence type="predicted"/>
<reference evidence="1 2" key="1">
    <citation type="submission" date="2008-04" db="EMBL/GenBank/DDBJ databases">
        <title>Draft genome sequence of Bacteroides coprocola (DSM 17136).</title>
        <authorList>
            <person name="Sudarsanam P."/>
            <person name="Ley R."/>
            <person name="Guruge J."/>
            <person name="Turnbaugh P.J."/>
            <person name="Mahowald M."/>
            <person name="Liep D."/>
            <person name="Gordon J."/>
        </authorList>
    </citation>
    <scope>NUCLEOTIDE SEQUENCE [LARGE SCALE GENOMIC DNA]</scope>
    <source>
        <strain evidence="1 2">DSM 17136</strain>
    </source>
</reference>
<dbReference type="Proteomes" id="UP000003146">
    <property type="component" value="Unassembled WGS sequence"/>
</dbReference>
<dbReference type="HOGENOM" id="CLU_3247094_0_0_10"/>
<dbReference type="AlphaFoldDB" id="B3JQ74"/>
<reference evidence="1 2" key="2">
    <citation type="submission" date="2008-04" db="EMBL/GenBank/DDBJ databases">
        <authorList>
            <person name="Fulton L."/>
            <person name="Clifton S."/>
            <person name="Fulton B."/>
            <person name="Xu J."/>
            <person name="Minx P."/>
            <person name="Pepin K.H."/>
            <person name="Johnson M."/>
            <person name="Thiruvilangam P."/>
            <person name="Bhonagiri V."/>
            <person name="Nash W.E."/>
            <person name="Mardis E.R."/>
            <person name="Wilson R.K."/>
        </authorList>
    </citation>
    <scope>NUCLEOTIDE SEQUENCE [LARGE SCALE GENOMIC DNA]</scope>
    <source>
        <strain evidence="1 2">DSM 17136</strain>
    </source>
</reference>
<organism evidence="1 2">
    <name type="scientific">Phocaeicola coprocola DSM 17136</name>
    <dbReference type="NCBI Taxonomy" id="470145"/>
    <lineage>
        <taxon>Bacteria</taxon>
        <taxon>Pseudomonadati</taxon>
        <taxon>Bacteroidota</taxon>
        <taxon>Bacteroidia</taxon>
        <taxon>Bacteroidales</taxon>
        <taxon>Bacteroidaceae</taxon>
        <taxon>Phocaeicola</taxon>
    </lineage>
</organism>
<name>B3JQ74_9BACT</name>
<comment type="caution">
    <text evidence="1">The sequence shown here is derived from an EMBL/GenBank/DDBJ whole genome shotgun (WGS) entry which is preliminary data.</text>
</comment>
<protein>
    <submittedName>
        <fullName evidence="1">Uncharacterized protein</fullName>
    </submittedName>
</protein>
<dbReference type="EMBL" id="ABIY02000126">
    <property type="protein sequence ID" value="EDU98852.1"/>
    <property type="molecule type" value="Genomic_DNA"/>
</dbReference>